<evidence type="ECO:0000313" key="4">
    <source>
        <dbReference type="EMBL" id="MFD1121287.1"/>
    </source>
</evidence>
<organism evidence="4 5">
    <name type="scientific">Methylophilus flavus</name>
    <dbReference type="NCBI Taxonomy" id="640084"/>
    <lineage>
        <taxon>Bacteria</taxon>
        <taxon>Pseudomonadati</taxon>
        <taxon>Pseudomonadota</taxon>
        <taxon>Betaproteobacteria</taxon>
        <taxon>Nitrosomonadales</taxon>
        <taxon>Methylophilaceae</taxon>
        <taxon>Methylophilus</taxon>
    </lineage>
</organism>
<dbReference type="Pfam" id="PF00072">
    <property type="entry name" value="Response_reg"/>
    <property type="match status" value="1"/>
</dbReference>
<dbReference type="PROSITE" id="PS50110">
    <property type="entry name" value="RESPONSE_REGULATORY"/>
    <property type="match status" value="1"/>
</dbReference>
<dbReference type="PANTHER" id="PTHR44591:SF3">
    <property type="entry name" value="RESPONSE REGULATORY DOMAIN-CONTAINING PROTEIN"/>
    <property type="match status" value="1"/>
</dbReference>
<dbReference type="SMART" id="SM00448">
    <property type="entry name" value="REC"/>
    <property type="match status" value="1"/>
</dbReference>
<protein>
    <submittedName>
        <fullName evidence="4">Response regulator</fullName>
    </submittedName>
</protein>
<feature type="domain" description="Response regulatory" evidence="3">
    <location>
        <begin position="9"/>
        <end position="127"/>
    </location>
</feature>
<dbReference type="RefSeq" id="WP_379029849.1">
    <property type="nucleotide sequence ID" value="NZ_JBHTLN010000001.1"/>
</dbReference>
<evidence type="ECO:0000313" key="5">
    <source>
        <dbReference type="Proteomes" id="UP001597206"/>
    </source>
</evidence>
<feature type="modified residue" description="4-aspartylphosphate" evidence="2">
    <location>
        <position position="61"/>
    </location>
</feature>
<evidence type="ECO:0000259" key="3">
    <source>
        <dbReference type="PROSITE" id="PS50110"/>
    </source>
</evidence>
<dbReference type="PANTHER" id="PTHR44591">
    <property type="entry name" value="STRESS RESPONSE REGULATOR PROTEIN 1"/>
    <property type="match status" value="1"/>
</dbReference>
<sequence length="298" mass="32795">MSAIDGVAKFLVVDDSRAIQSIIKRVIESCNYPKLEIRSASDAEVAMDILEKYKPDLIITDWHMPKISGLEFCQHVCQTYGNRIPIGFVTTEASMEKIESAYKSGAKFVINKPFQDVDLKTYLTRFVPLPSNEPTTSQVNDDLASVMTTLAAMFKGQAFTLEPCPELKLADYSENNLIGLFGENGKTPPVNALAIMEMGAVGILWALNNDQPAMAPSFLKNGNASNDQLDEARKFMDEFGAGMSIGNKNGPFKLARSSIVTRQFPRLEMSLKTNVGRADYKLSVPGVGVGYITYLKLI</sequence>
<dbReference type="SUPFAM" id="SSF52172">
    <property type="entry name" value="CheY-like"/>
    <property type="match status" value="1"/>
</dbReference>
<gene>
    <name evidence="4" type="ORF">ACFQ2T_02140</name>
</gene>
<dbReference type="InterPro" id="IPR011006">
    <property type="entry name" value="CheY-like_superfamily"/>
</dbReference>
<comment type="caution">
    <text evidence="4">The sequence shown here is derived from an EMBL/GenBank/DDBJ whole genome shotgun (WGS) entry which is preliminary data.</text>
</comment>
<reference evidence="5" key="1">
    <citation type="journal article" date="2019" name="Int. J. Syst. Evol. Microbiol.">
        <title>The Global Catalogue of Microorganisms (GCM) 10K type strain sequencing project: providing services to taxonomists for standard genome sequencing and annotation.</title>
        <authorList>
            <consortium name="The Broad Institute Genomics Platform"/>
            <consortium name="The Broad Institute Genome Sequencing Center for Infectious Disease"/>
            <person name="Wu L."/>
            <person name="Ma J."/>
        </authorList>
    </citation>
    <scope>NUCLEOTIDE SEQUENCE [LARGE SCALE GENOMIC DNA]</scope>
    <source>
        <strain evidence="5">CCUG 58411</strain>
    </source>
</reference>
<dbReference type="InterPro" id="IPR050595">
    <property type="entry name" value="Bact_response_regulator"/>
</dbReference>
<accession>A0ABW3P927</accession>
<dbReference type="EMBL" id="JBHTLN010000001">
    <property type="protein sequence ID" value="MFD1121287.1"/>
    <property type="molecule type" value="Genomic_DNA"/>
</dbReference>
<proteinExistence type="predicted"/>
<keyword evidence="5" id="KW-1185">Reference proteome</keyword>
<dbReference type="InterPro" id="IPR001789">
    <property type="entry name" value="Sig_transdc_resp-reg_receiver"/>
</dbReference>
<dbReference type="Gene3D" id="3.40.50.2300">
    <property type="match status" value="1"/>
</dbReference>
<dbReference type="CDD" id="cd00156">
    <property type="entry name" value="REC"/>
    <property type="match status" value="1"/>
</dbReference>
<keyword evidence="1 2" id="KW-0597">Phosphoprotein</keyword>
<evidence type="ECO:0000256" key="1">
    <source>
        <dbReference type="ARBA" id="ARBA00022553"/>
    </source>
</evidence>
<name>A0ABW3P927_9PROT</name>
<dbReference type="Proteomes" id="UP001597206">
    <property type="component" value="Unassembled WGS sequence"/>
</dbReference>
<evidence type="ECO:0000256" key="2">
    <source>
        <dbReference type="PROSITE-ProRule" id="PRU00169"/>
    </source>
</evidence>